<dbReference type="PROSITE" id="PS00285">
    <property type="entry name" value="POTATO_INHIBITOR"/>
    <property type="match status" value="1"/>
</dbReference>
<evidence type="ECO:0000256" key="1">
    <source>
        <dbReference type="ARBA" id="ARBA00008210"/>
    </source>
</evidence>
<protein>
    <recommendedName>
        <fullName evidence="5">Subtilisin inhibitor domain-containing protein</fullName>
    </recommendedName>
</protein>
<gene>
    <name evidence="4" type="ORF">EUGRSUZ_A01291</name>
</gene>
<evidence type="ECO:0000256" key="2">
    <source>
        <dbReference type="ARBA" id="ARBA00022690"/>
    </source>
</evidence>
<dbReference type="GO" id="GO:0004867">
    <property type="term" value="F:serine-type endopeptidase inhibitor activity"/>
    <property type="evidence" value="ECO:0007669"/>
    <property type="project" value="UniProtKB-KW"/>
</dbReference>
<dbReference type="PRINTS" id="PR00292">
    <property type="entry name" value="POTATOINHBTR"/>
</dbReference>
<keyword evidence="3" id="KW-0722">Serine protease inhibitor</keyword>
<reference evidence="4" key="1">
    <citation type="submission" date="2013-07" db="EMBL/GenBank/DDBJ databases">
        <title>The genome of Eucalyptus grandis.</title>
        <authorList>
            <person name="Schmutz J."/>
            <person name="Hayes R."/>
            <person name="Myburg A."/>
            <person name="Tuskan G."/>
            <person name="Grattapaglia D."/>
            <person name="Rokhsar D.S."/>
        </authorList>
    </citation>
    <scope>NUCLEOTIDE SEQUENCE</scope>
    <source>
        <tissue evidence="4">Leaf extractions</tissue>
    </source>
</reference>
<evidence type="ECO:0008006" key="5">
    <source>
        <dbReference type="Google" id="ProtNLM"/>
    </source>
</evidence>
<dbReference type="InterPro" id="IPR000864">
    <property type="entry name" value="Prot_inh_pot1"/>
</dbReference>
<dbReference type="STRING" id="71139.A0A059DEK0"/>
<dbReference type="Gramene" id="KCW88972">
    <property type="protein sequence ID" value="KCW88972"/>
    <property type="gene ID" value="EUGRSUZ_A01291"/>
</dbReference>
<accession>A0A059DEK0</accession>
<dbReference type="PANTHER" id="PTHR33091:SF29">
    <property type="entry name" value="SUBTILISIN INHIBITOR 1"/>
    <property type="match status" value="1"/>
</dbReference>
<dbReference type="Gene3D" id="3.30.10.10">
    <property type="entry name" value="Trypsin Inhibitor V, subunit A"/>
    <property type="match status" value="1"/>
</dbReference>
<dbReference type="PANTHER" id="PTHR33091">
    <property type="entry name" value="PROTEIN, PUTATIVE, EXPRESSED-RELATED"/>
    <property type="match status" value="1"/>
</dbReference>
<dbReference type="InterPro" id="IPR036354">
    <property type="entry name" value="Prot_inh_pot1_sf"/>
</dbReference>
<dbReference type="AlphaFoldDB" id="A0A059DEK0"/>
<dbReference type="OMA" id="ALIHINF"/>
<dbReference type="EMBL" id="KK198753">
    <property type="protein sequence ID" value="KCW88972.1"/>
    <property type="molecule type" value="Genomic_DNA"/>
</dbReference>
<dbReference type="SUPFAM" id="SSF54654">
    <property type="entry name" value="CI-2 family of serine protease inhibitors"/>
    <property type="match status" value="1"/>
</dbReference>
<dbReference type="Pfam" id="PF00280">
    <property type="entry name" value="potato_inhibit"/>
    <property type="match status" value="1"/>
</dbReference>
<dbReference type="GO" id="GO:0009611">
    <property type="term" value="P:response to wounding"/>
    <property type="evidence" value="ECO:0007669"/>
    <property type="project" value="InterPro"/>
</dbReference>
<proteinExistence type="inferred from homology"/>
<evidence type="ECO:0000313" key="4">
    <source>
        <dbReference type="EMBL" id="KCW88972.1"/>
    </source>
</evidence>
<keyword evidence="2" id="KW-0646">Protease inhibitor</keyword>
<name>A0A059DEK0_EUCGR</name>
<dbReference type="InParanoid" id="A0A059DEK0"/>
<organism evidence="4">
    <name type="scientific">Eucalyptus grandis</name>
    <name type="common">Flooded gum</name>
    <dbReference type="NCBI Taxonomy" id="71139"/>
    <lineage>
        <taxon>Eukaryota</taxon>
        <taxon>Viridiplantae</taxon>
        <taxon>Streptophyta</taxon>
        <taxon>Embryophyta</taxon>
        <taxon>Tracheophyta</taxon>
        <taxon>Spermatophyta</taxon>
        <taxon>Magnoliopsida</taxon>
        <taxon>eudicotyledons</taxon>
        <taxon>Gunneridae</taxon>
        <taxon>Pentapetalae</taxon>
        <taxon>rosids</taxon>
        <taxon>malvids</taxon>
        <taxon>Myrtales</taxon>
        <taxon>Myrtaceae</taxon>
        <taxon>Myrtoideae</taxon>
        <taxon>Eucalypteae</taxon>
        <taxon>Eucalyptus</taxon>
    </lineage>
</organism>
<sequence length="135" mass="14631">MAEEHGNANTSQDQNGKFTPLSLSLSLSLSLGRDTFGQVSIDAILQLVMAEEHGNANTSQDQTGRANAAPKKITWPELVGSTAEGAKQKVKEEFGDSIRVQVVPPNTFVTMDFDRQRVRLYVDSSGNVARTPRVG</sequence>
<comment type="similarity">
    <text evidence="1">Belongs to the protease inhibitor I13 (potato type I serine protease inhibitor) family.</text>
</comment>
<evidence type="ECO:0000256" key="3">
    <source>
        <dbReference type="ARBA" id="ARBA00022900"/>
    </source>
</evidence>